<comment type="caution">
    <text evidence="10">The sequence shown here is derived from an EMBL/GenBank/DDBJ whole genome shotgun (WGS) entry which is preliminary data.</text>
</comment>
<feature type="compositionally biased region" description="Basic residues" evidence="8">
    <location>
        <begin position="1105"/>
        <end position="1115"/>
    </location>
</feature>
<dbReference type="InterPro" id="IPR016024">
    <property type="entry name" value="ARM-type_fold"/>
</dbReference>
<dbReference type="FunFam" id="1.25.10.10:FF:000461">
    <property type="entry name" value="Non-SMC condensin I complex, subunit G"/>
    <property type="match status" value="1"/>
</dbReference>
<feature type="compositionally biased region" description="Basic residues" evidence="8">
    <location>
        <begin position="101"/>
        <end position="113"/>
    </location>
</feature>
<dbReference type="GO" id="GO:0000796">
    <property type="term" value="C:condensin complex"/>
    <property type="evidence" value="ECO:0007669"/>
    <property type="project" value="InterPro"/>
</dbReference>
<dbReference type="PANTHER" id="PTHR14418">
    <property type="entry name" value="CONDENSIN COMPLEX SUBUNIT 3-RELATED"/>
    <property type="match status" value="1"/>
</dbReference>
<dbReference type="Proteomes" id="UP001474421">
    <property type="component" value="Unassembled WGS sequence"/>
</dbReference>
<dbReference type="GO" id="GO:0007076">
    <property type="term" value="P:mitotic chromosome condensation"/>
    <property type="evidence" value="ECO:0007669"/>
    <property type="project" value="InterPro"/>
</dbReference>
<evidence type="ECO:0000256" key="6">
    <source>
        <dbReference type="ARBA" id="ARBA00023067"/>
    </source>
</evidence>
<dbReference type="PANTHER" id="PTHR14418:SF5">
    <property type="entry name" value="CONDENSIN COMPLEX SUBUNIT 3"/>
    <property type="match status" value="1"/>
</dbReference>
<dbReference type="EMBL" id="JAOTOJ010000007">
    <property type="protein sequence ID" value="KAK9399016.1"/>
    <property type="molecule type" value="Genomic_DNA"/>
</dbReference>
<feature type="region of interest" description="Disordered" evidence="8">
    <location>
        <begin position="1077"/>
        <end position="1145"/>
    </location>
</feature>
<evidence type="ECO:0000256" key="5">
    <source>
        <dbReference type="ARBA" id="ARBA00022776"/>
    </source>
</evidence>
<evidence type="ECO:0000256" key="1">
    <source>
        <dbReference type="ARBA" id="ARBA00004286"/>
    </source>
</evidence>
<feature type="compositionally biased region" description="Basic and acidic residues" evidence="8">
    <location>
        <begin position="1116"/>
        <end position="1140"/>
    </location>
</feature>
<dbReference type="SUPFAM" id="SSF48371">
    <property type="entry name" value="ARM repeat"/>
    <property type="match status" value="2"/>
</dbReference>
<comment type="similarity">
    <text evidence="2">Belongs to the CND3 (condensin subunit 3) family.</text>
</comment>
<evidence type="ECO:0000256" key="8">
    <source>
        <dbReference type="SAM" id="MobiDB-lite"/>
    </source>
</evidence>
<evidence type="ECO:0000256" key="4">
    <source>
        <dbReference type="ARBA" id="ARBA00022618"/>
    </source>
</evidence>
<dbReference type="InterPro" id="IPR025977">
    <property type="entry name" value="Cnd3_C"/>
</dbReference>
<name>A0AAW1B9X3_CROAD</name>
<dbReference type="InterPro" id="IPR027165">
    <property type="entry name" value="CND3"/>
</dbReference>
<feature type="region of interest" description="Disordered" evidence="8">
    <location>
        <begin position="97"/>
        <end position="123"/>
    </location>
</feature>
<dbReference type="GO" id="GO:0000793">
    <property type="term" value="C:condensed chromosome"/>
    <property type="evidence" value="ECO:0007669"/>
    <property type="project" value="TreeGrafter"/>
</dbReference>
<dbReference type="GO" id="GO:0005737">
    <property type="term" value="C:cytoplasm"/>
    <property type="evidence" value="ECO:0007669"/>
    <property type="project" value="TreeGrafter"/>
</dbReference>
<comment type="subcellular location">
    <subcellularLocation>
        <location evidence="1">Chromosome</location>
    </subcellularLocation>
</comment>
<evidence type="ECO:0000259" key="9">
    <source>
        <dbReference type="Pfam" id="PF12719"/>
    </source>
</evidence>
<organism evidence="10 11">
    <name type="scientific">Crotalus adamanteus</name>
    <name type="common">Eastern diamondback rattlesnake</name>
    <dbReference type="NCBI Taxonomy" id="8729"/>
    <lineage>
        <taxon>Eukaryota</taxon>
        <taxon>Metazoa</taxon>
        <taxon>Chordata</taxon>
        <taxon>Craniata</taxon>
        <taxon>Vertebrata</taxon>
        <taxon>Euteleostomi</taxon>
        <taxon>Lepidosauria</taxon>
        <taxon>Squamata</taxon>
        <taxon>Bifurcata</taxon>
        <taxon>Unidentata</taxon>
        <taxon>Episquamata</taxon>
        <taxon>Toxicofera</taxon>
        <taxon>Serpentes</taxon>
        <taxon>Colubroidea</taxon>
        <taxon>Viperidae</taxon>
        <taxon>Crotalinae</taxon>
        <taxon>Crotalus</taxon>
    </lineage>
</organism>
<dbReference type="Pfam" id="PF12719">
    <property type="entry name" value="Cnd3"/>
    <property type="match status" value="1"/>
</dbReference>
<feature type="region of interest" description="Disordered" evidence="8">
    <location>
        <begin position="824"/>
        <end position="844"/>
    </location>
</feature>
<dbReference type="AlphaFoldDB" id="A0AAW1B9X3"/>
<dbReference type="Gene3D" id="1.25.10.10">
    <property type="entry name" value="Leucine-rich Repeat Variant"/>
    <property type="match status" value="2"/>
</dbReference>
<keyword evidence="3" id="KW-0158">Chromosome</keyword>
<sequence length="1174" mass="132241">MTSNSDKRPIFAMMILGSLFQYLMLRRLPKGFQGSPSRALLQCLRTGRQKGRKLEAKLLSACRLSVVKSAFESSAARSHLCHQCFVSCVAHHSVTTAGRPASHRARTRGRSCKNKGTASSGSNYPARKFQSIARLSAPVGSAQNLKTARKREDETQLRRQPFGAAMKGEKLFDIRKAFEEAQKPHQNQAKLVISLKHTYNELQDKNCFHEKFVHYLKYAMVIYKRESAVEQVINFVAKFLASLYNSEKEGAEEEEMENSFLNYLFAFLLKSHPANSNAVRFRVCQLTNKLLGSLPENAQIEDKLFDQINTAMQLRARDKVPNVRIQAVLALSRLQDPKDDQCPVVNVYNSLIETDSNSEVRRAVLSCISPSVKTLSKIIGRTMDVKETVRKLAYQMLAEKVHVKALTIAQRVKLLQQGLNDRSESVKEMVQKQLLQAWLLLAEGNVLELLHHLDVESCPEVGILALNAMFLLSPLQDLIKKFSELDDRKTIPIEKLTAESALYWKALCEHLKSKGEEFLEEVLPEPAIYADYLLSYFQSVPVLSQEEKEDLAYIEQLMTKEFIGQQLILMIGCMDITEEGGRKRLLSVLQKILMIPTLSTSLVSNLVEKLLCLLKDDDRRIQMVAEIISEARETIVTVDKQQEASEIRKQELKLAEIKVKLMEAKYALEKCVAMQDFSHASVLKERIIELEGIKSGLLKETEESGTKEICVEKSDPETLLKCLMMCNELLKQISFSKGLGPTLDGIIESLIIPGITNIHPAVRNMAVLCLGCCGLQSKEFASQHLTLLLQVLQIDEMKIKLSALKAVFDQLMIFGIEPFKDRKVQTGNEENESEKTKETEEETATTHNLLQLLSGFLDSEFSEIRTEASEGLAKLLFSGRLISAKLLSRLVLLWYNPVTEEDTRLRHALGVFFPLFAYSNRTNQECFEETFLPTLQILFNAPASSPLSEVDVANVAELLVDLTRPSGLNQCFQNCQGLTVHDNLALKICNEILTDPSAPDVRIYTKALCSLELSKDFTNDLMDLLEDILVKVKDKMSLKMVEKVKNNLSKGSHVDGRVSKEKDIAEIAANNLDCNKSCTSTGQNEEGDEVITPTEDPEYTPLKPRSTRNRATKGLRKMELQTEHRSGHSRTKGSESDREIQQPVSMAYLQPFHRIKTTALAKTKTDLSKLLDKE</sequence>
<dbReference type="InterPro" id="IPR011989">
    <property type="entry name" value="ARM-like"/>
</dbReference>
<proteinExistence type="inferred from homology"/>
<feature type="compositionally biased region" description="Polar residues" evidence="8">
    <location>
        <begin position="114"/>
        <end position="123"/>
    </location>
</feature>
<evidence type="ECO:0000313" key="11">
    <source>
        <dbReference type="Proteomes" id="UP001474421"/>
    </source>
</evidence>
<gene>
    <name evidence="10" type="ORF">NXF25_013985</name>
</gene>
<evidence type="ECO:0000256" key="3">
    <source>
        <dbReference type="ARBA" id="ARBA00022454"/>
    </source>
</evidence>
<protein>
    <submittedName>
        <fullName evidence="10">Condensin complex subunit 3</fullName>
    </submittedName>
</protein>
<keyword evidence="6" id="KW-0226">DNA condensation</keyword>
<dbReference type="GO" id="GO:0051301">
    <property type="term" value="P:cell division"/>
    <property type="evidence" value="ECO:0007669"/>
    <property type="project" value="UniProtKB-KW"/>
</dbReference>
<keyword evidence="4" id="KW-0132">Cell division</keyword>
<accession>A0AAW1B9X3</accession>
<keyword evidence="5" id="KW-0498">Mitosis</keyword>
<evidence type="ECO:0000256" key="7">
    <source>
        <dbReference type="ARBA" id="ARBA00023306"/>
    </source>
</evidence>
<evidence type="ECO:0000313" key="10">
    <source>
        <dbReference type="EMBL" id="KAK9399016.1"/>
    </source>
</evidence>
<keyword evidence="7" id="KW-0131">Cell cycle</keyword>
<reference evidence="10 11" key="1">
    <citation type="journal article" date="2024" name="Proc. Natl. Acad. Sci. U.S.A.">
        <title>The genetic regulatory architecture and epigenomic basis for age-related changes in rattlesnake venom.</title>
        <authorList>
            <person name="Hogan M.P."/>
            <person name="Holding M.L."/>
            <person name="Nystrom G.S."/>
            <person name="Colston T.J."/>
            <person name="Bartlett D.A."/>
            <person name="Mason A.J."/>
            <person name="Ellsworth S.A."/>
            <person name="Rautsaw R.M."/>
            <person name="Lawrence K.C."/>
            <person name="Strickland J.L."/>
            <person name="He B."/>
            <person name="Fraser P."/>
            <person name="Margres M.J."/>
            <person name="Gilbert D.M."/>
            <person name="Gibbs H.L."/>
            <person name="Parkinson C.L."/>
            <person name="Rokyta D.R."/>
        </authorList>
    </citation>
    <scope>NUCLEOTIDE SEQUENCE [LARGE SCALE GENOMIC DNA]</scope>
    <source>
        <strain evidence="10">DRR0105</strain>
    </source>
</reference>
<evidence type="ECO:0000256" key="2">
    <source>
        <dbReference type="ARBA" id="ARBA00006533"/>
    </source>
</evidence>
<keyword evidence="11" id="KW-1185">Reference proteome</keyword>
<feature type="domain" description="Nuclear condensin complex subunit 3 C-terminal" evidence="9">
    <location>
        <begin position="721"/>
        <end position="1013"/>
    </location>
</feature>